<dbReference type="Gramene" id="TraesRN1D0100451000.1">
    <property type="protein sequence ID" value="TraesRN1D0100451000.1"/>
    <property type="gene ID" value="TraesRN1D0100451000"/>
</dbReference>
<dbReference type="PANTHER" id="PTHR36901">
    <property type="entry name" value="F-BOX DOMAIN CONTAINING PROTEIN, EXPRESSED-RELATED"/>
    <property type="match status" value="1"/>
</dbReference>
<dbReference type="Gramene" id="TraesSTA1D03G00476500.1">
    <property type="protein sequence ID" value="TraesSTA1D03G00476500.1.CDS1"/>
    <property type="gene ID" value="TraesSTA1D03G00476500"/>
</dbReference>
<dbReference type="OMA" id="HSWFCSR"/>
<dbReference type="GeneID" id="123167859"/>
<dbReference type="Pfam" id="PF03478">
    <property type="entry name" value="Beta-prop_KIB1-4"/>
    <property type="match status" value="1"/>
</dbReference>
<dbReference type="Gramene" id="TraesMAC1D03G00477300.1">
    <property type="protein sequence ID" value="TraesMAC1D03G00477300.1.CDS1"/>
    <property type="gene ID" value="TraesMAC1D03G00477300"/>
</dbReference>
<accession>A0A3B5ZUA4</accession>
<dbReference type="STRING" id="4565.A0A3B5ZUA4"/>
<dbReference type="Gramene" id="TraesARI1D03G00483340.1">
    <property type="protein sequence ID" value="TraesARI1D03G00483340.1.CDS1"/>
    <property type="gene ID" value="TraesARI1D03G00483340"/>
</dbReference>
<protein>
    <recommendedName>
        <fullName evidence="1">KIB1-4 beta-propeller domain-containing protein</fullName>
    </recommendedName>
</protein>
<dbReference type="Gramene" id="TraesJUL1D03G00480650.1">
    <property type="protein sequence ID" value="TraesJUL1D03G00480650.1.CDS1"/>
    <property type="gene ID" value="TraesJUL1D03G00480650"/>
</dbReference>
<evidence type="ECO:0000313" key="3">
    <source>
        <dbReference type="Proteomes" id="UP000019116"/>
    </source>
</evidence>
<evidence type="ECO:0000259" key="1">
    <source>
        <dbReference type="Pfam" id="PF03478"/>
    </source>
</evidence>
<gene>
    <name evidence="2" type="primary">LOC123167859</name>
</gene>
<dbReference type="Gramene" id="TraesLDM1D03G00480380.1">
    <property type="protein sequence ID" value="TraesLDM1D03G00480380.1.CDS1"/>
    <property type="gene ID" value="TraesLDM1D03G00480380"/>
</dbReference>
<evidence type="ECO:0000313" key="2">
    <source>
        <dbReference type="EnsemblPlants" id="TraesCS1D02G164700.1.cds1"/>
    </source>
</evidence>
<dbReference type="Gramene" id="TraesLAC1D03G00481320.1">
    <property type="protein sequence ID" value="TraesLAC1D03G00481320.1.CDS1"/>
    <property type="gene ID" value="TraesLAC1D03G00481320"/>
</dbReference>
<dbReference type="RefSeq" id="XP_044441658.1">
    <property type="nucleotide sequence ID" value="XM_044585723.1"/>
</dbReference>
<dbReference type="Gene3D" id="1.20.1280.50">
    <property type="match status" value="1"/>
</dbReference>
<reference evidence="2" key="1">
    <citation type="submission" date="2018-08" db="EMBL/GenBank/DDBJ databases">
        <authorList>
            <person name="Rossello M."/>
        </authorList>
    </citation>
    <scope>NUCLEOTIDE SEQUENCE [LARGE SCALE GENOMIC DNA]</scope>
    <source>
        <strain evidence="2">cv. Chinese Spring</strain>
    </source>
</reference>
<dbReference type="Gramene" id="TraesPARA_EIv1.0_0269150.1">
    <property type="protein sequence ID" value="TraesPARA_EIv1.0_0269150.1.CDS1"/>
    <property type="gene ID" value="TraesPARA_EIv1.0_0269150"/>
</dbReference>
<dbReference type="Gramene" id="TraesNOR1D03G00485280.1">
    <property type="protein sequence ID" value="TraesNOR1D03G00485280.1.CDS1"/>
    <property type="gene ID" value="TraesNOR1D03G00485280"/>
</dbReference>
<dbReference type="EnsemblPlants" id="TraesCS1D02G164700.1">
    <property type="protein sequence ID" value="TraesCS1D02G164700.1.cds1"/>
    <property type="gene ID" value="TraesCS1D02G164700"/>
</dbReference>
<organism evidence="2">
    <name type="scientific">Triticum aestivum</name>
    <name type="common">Wheat</name>
    <dbReference type="NCBI Taxonomy" id="4565"/>
    <lineage>
        <taxon>Eukaryota</taxon>
        <taxon>Viridiplantae</taxon>
        <taxon>Streptophyta</taxon>
        <taxon>Embryophyta</taxon>
        <taxon>Tracheophyta</taxon>
        <taxon>Spermatophyta</taxon>
        <taxon>Magnoliopsida</taxon>
        <taxon>Liliopsida</taxon>
        <taxon>Poales</taxon>
        <taxon>Poaceae</taxon>
        <taxon>BOP clade</taxon>
        <taxon>Pooideae</taxon>
        <taxon>Triticodae</taxon>
        <taxon>Triticeae</taxon>
        <taxon>Triticinae</taxon>
        <taxon>Triticum</taxon>
    </lineage>
</organism>
<keyword evidence="3" id="KW-1185">Reference proteome</keyword>
<dbReference type="OrthoDB" id="585457at2759"/>
<dbReference type="PANTHER" id="PTHR36901:SF6">
    <property type="entry name" value="OS05G0150100 PROTEIN"/>
    <property type="match status" value="1"/>
</dbReference>
<sequence length="373" mass="41552">MAAGWSSLPADLLNEISGRLIADADQLHAHQVCAHWRASISPPAAYRPWVVAARQAPDGLSPVGEYSLQLPRGVPGVDFKAAPPGLPYCCGTPRGWLALADDVRSPTRLVLWEPNSGTEIPLPCLCPVVQVFLSGDPLESTHWMAVATKHRWPAAHILFFWRPGDAAWSGPAKVPCAKLHSVEFHAGNIYCIDGMFNVSIYDLKLGTASPPVLLRCFGMCPNQASESWPIRKYWKDSVRAVHVVACRGELLLVLLFHGRRPSLMEVYRPAWTPAEWPFRVGERVTDLGGYALFLGCGDAVALCAKEYPAIKGNCVYYRVHNLPKYRKHWAMVYDLGTGDVDDIPYPEVHKQENGCWPYSWFCPRRPFLKKQLA</sequence>
<dbReference type="AlphaFoldDB" id="A0A3B5ZUA4"/>
<dbReference type="Gramene" id="TraesJAG1D03G00477180.1">
    <property type="protein sequence ID" value="TraesJAG1D03G00477180.1.CDS1"/>
    <property type="gene ID" value="TraesJAG1D03G00477180"/>
</dbReference>
<dbReference type="InterPro" id="IPR005174">
    <property type="entry name" value="KIB1-4_b-propeller"/>
</dbReference>
<dbReference type="Gramene" id="TraesCS1D03G0424000.1">
    <property type="protein sequence ID" value="TraesCS1D03G0424000.1.CDS1"/>
    <property type="gene ID" value="TraesCS1D03G0424000"/>
</dbReference>
<dbReference type="Gramene" id="TraesCAD_scaffold_078991_01G000200.1">
    <property type="protein sequence ID" value="TraesCAD_scaffold_078991_01G000200.1"/>
    <property type="gene ID" value="TraesCAD_scaffold_078991_01G000200"/>
</dbReference>
<dbReference type="Gramene" id="TraesSYM1D03G00484420.1">
    <property type="protein sequence ID" value="TraesSYM1D03G00484420.1.CDS1"/>
    <property type="gene ID" value="TraesSYM1D03G00484420"/>
</dbReference>
<dbReference type="Proteomes" id="UP000019116">
    <property type="component" value="Chromosome 1D"/>
</dbReference>
<dbReference type="Gramene" id="TraesCLE_scaffold_093215_01G000200.1">
    <property type="protein sequence ID" value="TraesCLE_scaffold_093215_01G000200.1"/>
    <property type="gene ID" value="TraesCLE_scaffold_093215_01G000200"/>
</dbReference>
<proteinExistence type="predicted"/>
<dbReference type="Gramene" id="TraesCS1D02G164700.1">
    <property type="protein sequence ID" value="TraesCS1D02G164700.1.cds1"/>
    <property type="gene ID" value="TraesCS1D02G164700"/>
</dbReference>
<feature type="domain" description="KIB1-4 beta-propeller" evidence="1">
    <location>
        <begin position="86"/>
        <end position="333"/>
    </location>
</feature>
<dbReference type="Gramene" id="TraesROB_scaffold_068832_01G000200.1">
    <property type="protein sequence ID" value="TraesROB_scaffold_068832_01G000200.1"/>
    <property type="gene ID" value="TraesROB_scaffold_068832_01G000200"/>
</dbReference>
<dbReference type="Gramene" id="TraesWEE_scaffold_082996_01G000100.1">
    <property type="protein sequence ID" value="TraesWEE_scaffold_082996_01G000100.1"/>
    <property type="gene ID" value="TraesWEE_scaffold_082996_01G000100"/>
</dbReference>
<name>A0A3B5ZUA4_WHEAT</name>
<reference evidence="2" key="2">
    <citation type="submission" date="2018-10" db="UniProtKB">
        <authorList>
            <consortium name="EnsemblPlants"/>
        </authorList>
    </citation>
    <scope>IDENTIFICATION</scope>
</reference>